<keyword evidence="3" id="KW-1185">Reference proteome</keyword>
<feature type="transmembrane region" description="Helical" evidence="1">
    <location>
        <begin position="12"/>
        <end position="44"/>
    </location>
</feature>
<keyword evidence="1" id="KW-0472">Membrane</keyword>
<organism evidence="2 3">
    <name type="scientific">Flavobacterium hiemivividum</name>
    <dbReference type="NCBI Taxonomy" id="2541734"/>
    <lineage>
        <taxon>Bacteria</taxon>
        <taxon>Pseudomonadati</taxon>
        <taxon>Bacteroidota</taxon>
        <taxon>Flavobacteriia</taxon>
        <taxon>Flavobacteriales</taxon>
        <taxon>Flavobacteriaceae</taxon>
        <taxon>Flavobacterium</taxon>
    </lineage>
</organism>
<reference evidence="2 3" key="1">
    <citation type="submission" date="2019-03" db="EMBL/GenBank/DDBJ databases">
        <title>Flavobacterium TSA-D2 sp. nov., isolated from arctic soil.</title>
        <authorList>
            <person name="Chaudhary D.K."/>
        </authorList>
    </citation>
    <scope>NUCLEOTIDE SEQUENCE [LARGE SCALE GENOMIC DNA]</scope>
    <source>
        <strain evidence="2 3">TSA-D2</strain>
    </source>
</reference>
<dbReference type="EMBL" id="SMFO01000002">
    <property type="protein sequence ID" value="TDE05337.1"/>
    <property type="molecule type" value="Genomic_DNA"/>
</dbReference>
<evidence type="ECO:0000313" key="3">
    <source>
        <dbReference type="Proteomes" id="UP000294597"/>
    </source>
</evidence>
<protein>
    <submittedName>
        <fullName evidence="2">Uncharacterized protein</fullName>
    </submittedName>
</protein>
<dbReference type="AlphaFoldDB" id="A0A4R5CZL6"/>
<accession>A0A4R5CZL6</accession>
<comment type="caution">
    <text evidence="2">The sequence shown here is derived from an EMBL/GenBank/DDBJ whole genome shotgun (WGS) entry which is preliminary data.</text>
</comment>
<keyword evidence="1" id="KW-1133">Transmembrane helix</keyword>
<sequence length="171" mass="19321">MEKLIEFFNHPFFVIVGGISTVVAILGFVYIVYTIVSGVLPVWIRLGKGLSNKKIAVYAEAEFDNFKDLLVDSGLFKEKNIEKVSSASLSKGERHTMMLVNYNEFENKIGDILNFKKDSDALILYVPNGVRVPQNIMDDINNHRNSIVVTFRGRLLNDIVTSLITTSYDQK</sequence>
<gene>
    <name evidence="2" type="ORF">E0F98_04280</name>
</gene>
<proteinExistence type="predicted"/>
<name>A0A4R5CZL6_9FLAO</name>
<dbReference type="Proteomes" id="UP000294597">
    <property type="component" value="Unassembled WGS sequence"/>
</dbReference>
<evidence type="ECO:0000256" key="1">
    <source>
        <dbReference type="SAM" id="Phobius"/>
    </source>
</evidence>
<evidence type="ECO:0000313" key="2">
    <source>
        <dbReference type="EMBL" id="TDE05337.1"/>
    </source>
</evidence>
<keyword evidence="1" id="KW-0812">Transmembrane</keyword>
<dbReference type="RefSeq" id="WP_132109380.1">
    <property type="nucleotide sequence ID" value="NZ_SMFO01000002.1"/>
</dbReference>